<reference evidence="12" key="1">
    <citation type="journal article" date="2023" name="Commun. Biol.">
        <title>Genome analysis of Parmales, the sister group of diatoms, reveals the evolutionary specialization of diatoms from phago-mixotrophs to photoautotrophs.</title>
        <authorList>
            <person name="Ban H."/>
            <person name="Sato S."/>
            <person name="Yoshikawa S."/>
            <person name="Yamada K."/>
            <person name="Nakamura Y."/>
            <person name="Ichinomiya M."/>
            <person name="Sato N."/>
            <person name="Blanc-Mathieu R."/>
            <person name="Endo H."/>
            <person name="Kuwata A."/>
            <person name="Ogata H."/>
        </authorList>
    </citation>
    <scope>NUCLEOTIDE SEQUENCE [LARGE SCALE GENOMIC DNA]</scope>
    <source>
        <strain evidence="12">NIES 3700</strain>
    </source>
</reference>
<evidence type="ECO:0000256" key="10">
    <source>
        <dbReference type="SAM" id="MobiDB-lite"/>
    </source>
</evidence>
<dbReference type="SUPFAM" id="SSF103506">
    <property type="entry name" value="Mitochondrial carrier"/>
    <property type="match status" value="1"/>
</dbReference>
<proteinExistence type="inferred from homology"/>
<dbReference type="PANTHER" id="PTHR45758:SF4">
    <property type="entry name" value="MITOFERRIN-1"/>
    <property type="match status" value="1"/>
</dbReference>
<dbReference type="PANTHER" id="PTHR45758">
    <property type="entry name" value="MITOFERRIN-1-RELATED"/>
    <property type="match status" value="1"/>
</dbReference>
<evidence type="ECO:0000256" key="2">
    <source>
        <dbReference type="ARBA" id="ARBA00006375"/>
    </source>
</evidence>
<keyword evidence="7 8" id="KW-0472">Membrane</keyword>
<evidence type="ECO:0000256" key="5">
    <source>
        <dbReference type="ARBA" id="ARBA00022989"/>
    </source>
</evidence>
<dbReference type="GO" id="GO:0015093">
    <property type="term" value="F:ferrous iron transmembrane transporter activity"/>
    <property type="evidence" value="ECO:0007669"/>
    <property type="project" value="TreeGrafter"/>
</dbReference>
<evidence type="ECO:0000256" key="8">
    <source>
        <dbReference type="PROSITE-ProRule" id="PRU00282"/>
    </source>
</evidence>
<evidence type="ECO:0000313" key="11">
    <source>
        <dbReference type="EMBL" id="GMH72101.1"/>
    </source>
</evidence>
<feature type="repeat" description="Solcar" evidence="8">
    <location>
        <begin position="26"/>
        <end position="126"/>
    </location>
</feature>
<keyword evidence="5" id="KW-1133">Transmembrane helix</keyword>
<dbReference type="GO" id="GO:0048250">
    <property type="term" value="P:iron import into the mitochondrion"/>
    <property type="evidence" value="ECO:0007669"/>
    <property type="project" value="TreeGrafter"/>
</dbReference>
<dbReference type="OrthoDB" id="43906at2759"/>
<comment type="subcellular location">
    <subcellularLocation>
        <location evidence="1">Mitochondrion membrane</location>
        <topology evidence="1">Multi-pass membrane protein</topology>
    </subcellularLocation>
</comment>
<evidence type="ECO:0000256" key="1">
    <source>
        <dbReference type="ARBA" id="ARBA00004225"/>
    </source>
</evidence>
<gene>
    <name evidence="11" type="ORF">TrLO_g6974</name>
</gene>
<feature type="region of interest" description="Disordered" evidence="10">
    <location>
        <begin position="258"/>
        <end position="291"/>
    </location>
</feature>
<keyword evidence="3 9" id="KW-0813">Transport</keyword>
<evidence type="ECO:0000256" key="6">
    <source>
        <dbReference type="ARBA" id="ARBA00023128"/>
    </source>
</evidence>
<organism evidence="11 12">
    <name type="scientific">Triparma laevis f. longispina</name>
    <dbReference type="NCBI Taxonomy" id="1714387"/>
    <lineage>
        <taxon>Eukaryota</taxon>
        <taxon>Sar</taxon>
        <taxon>Stramenopiles</taxon>
        <taxon>Ochrophyta</taxon>
        <taxon>Bolidophyceae</taxon>
        <taxon>Parmales</taxon>
        <taxon>Triparmaceae</taxon>
        <taxon>Triparma</taxon>
    </lineage>
</organism>
<dbReference type="Proteomes" id="UP001165122">
    <property type="component" value="Unassembled WGS sequence"/>
</dbReference>
<dbReference type="GO" id="GO:0031966">
    <property type="term" value="C:mitochondrial membrane"/>
    <property type="evidence" value="ECO:0007669"/>
    <property type="project" value="UniProtKB-SubCell"/>
</dbReference>
<dbReference type="EMBL" id="BRXW01000647">
    <property type="protein sequence ID" value="GMH72101.1"/>
    <property type="molecule type" value="Genomic_DNA"/>
</dbReference>
<dbReference type="InterPro" id="IPR018108">
    <property type="entry name" value="MCP_transmembrane"/>
</dbReference>
<dbReference type="Pfam" id="PF00153">
    <property type="entry name" value="Mito_carr"/>
    <property type="match status" value="4"/>
</dbReference>
<sequence>MSDHATPHPSDDTDEDLDWEEWDGKGSFFTHCVAGSIAGIAEHTLMYPFDTVKTHMQCSTCPGQPTCPKSVPPTPPGILQTFRSLTTNSSGGVKPLRMWRGVHTMFMGCVPAHALYFSSFEVGKKAFGADREGHHFMAAGAAGAFSTFFHDSIMAPADTIKQRLQLGYYKGVRHCVKSMLKSEGPFSLYRSFPTTLAMNVPYGFIMVASNESLKKVINPSGEFNLFTSMVSGCGAGAVAASLTTPLDVVKTKLQTQNLGDFKSGGTNAPSSSSSGPIVTNTGVVGGPSKPLKISTVRPLHTTTPSFHPNNPPPPCPPTSSSLRYNSGYSAFRAILKEDGFMGLFKGMTPRLITHAPAVAISWTTYEGVKSLISERGF</sequence>
<evidence type="ECO:0000256" key="3">
    <source>
        <dbReference type="ARBA" id="ARBA00022448"/>
    </source>
</evidence>
<keyword evidence="6" id="KW-0496">Mitochondrion</keyword>
<keyword evidence="4 8" id="KW-0812">Transmembrane</keyword>
<keyword evidence="12" id="KW-1185">Reference proteome</keyword>
<dbReference type="Gene3D" id="1.50.40.10">
    <property type="entry name" value="Mitochondrial carrier domain"/>
    <property type="match status" value="2"/>
</dbReference>
<dbReference type="PROSITE" id="PS50920">
    <property type="entry name" value="SOLCAR"/>
    <property type="match status" value="3"/>
</dbReference>
<evidence type="ECO:0000256" key="7">
    <source>
        <dbReference type="ARBA" id="ARBA00023136"/>
    </source>
</evidence>
<comment type="similarity">
    <text evidence="2 9">Belongs to the mitochondrial carrier (TC 2.A.29) family.</text>
</comment>
<feature type="compositionally biased region" description="Polar residues" evidence="10">
    <location>
        <begin position="258"/>
        <end position="282"/>
    </location>
</feature>
<dbReference type="InterPro" id="IPR023395">
    <property type="entry name" value="MCP_dom_sf"/>
</dbReference>
<evidence type="ECO:0000313" key="12">
    <source>
        <dbReference type="Proteomes" id="UP001165122"/>
    </source>
</evidence>
<evidence type="ECO:0000256" key="9">
    <source>
        <dbReference type="RuleBase" id="RU000488"/>
    </source>
</evidence>
<feature type="repeat" description="Solcar" evidence="8">
    <location>
        <begin position="223"/>
        <end position="371"/>
    </location>
</feature>
<dbReference type="AlphaFoldDB" id="A0A9W7AJN5"/>
<accession>A0A9W7AJN5</accession>
<feature type="repeat" description="Solcar" evidence="8">
    <location>
        <begin position="134"/>
        <end position="216"/>
    </location>
</feature>
<name>A0A9W7AJN5_9STRA</name>
<comment type="caution">
    <text evidence="11">The sequence shown here is derived from an EMBL/GenBank/DDBJ whole genome shotgun (WGS) entry which is preliminary data.</text>
</comment>
<evidence type="ECO:0000256" key="4">
    <source>
        <dbReference type="ARBA" id="ARBA00022692"/>
    </source>
</evidence>
<protein>
    <submittedName>
        <fullName evidence="11">Uncharacterized protein</fullName>
    </submittedName>
</protein>